<dbReference type="KEGG" id="ela:UCREL1_10346"/>
<evidence type="ECO:0000256" key="1">
    <source>
        <dbReference type="SAM" id="Phobius"/>
    </source>
</evidence>
<protein>
    <submittedName>
        <fullName evidence="2">Uncharacterized protein</fullName>
    </submittedName>
</protein>
<feature type="transmembrane region" description="Helical" evidence="1">
    <location>
        <begin position="89"/>
        <end position="109"/>
    </location>
</feature>
<accession>M7T7U0</accession>
<dbReference type="Proteomes" id="UP000012174">
    <property type="component" value="Unassembled WGS sequence"/>
</dbReference>
<gene>
    <name evidence="2" type="ORF">UCREL1_10346</name>
</gene>
<feature type="transmembrane region" description="Helical" evidence="1">
    <location>
        <begin position="375"/>
        <end position="393"/>
    </location>
</feature>
<dbReference type="HOGENOM" id="CLU_038717_2_0_1"/>
<keyword evidence="1" id="KW-1133">Transmembrane helix</keyword>
<dbReference type="OrthoDB" id="9993796at2759"/>
<dbReference type="eggNOG" id="ENOG502SHVK">
    <property type="taxonomic scope" value="Eukaryota"/>
</dbReference>
<reference evidence="3" key="1">
    <citation type="journal article" date="2013" name="Genome Announc.">
        <title>Draft genome sequence of the grapevine dieback fungus Eutypa lata UCR-EL1.</title>
        <authorList>
            <person name="Blanco-Ulate B."/>
            <person name="Rolshausen P.E."/>
            <person name="Cantu D."/>
        </authorList>
    </citation>
    <scope>NUCLEOTIDE SEQUENCE [LARGE SCALE GENOMIC DNA]</scope>
    <source>
        <strain evidence="3">UCR-EL1</strain>
    </source>
</reference>
<keyword evidence="3" id="KW-1185">Reference proteome</keyword>
<feature type="transmembrane region" description="Helical" evidence="1">
    <location>
        <begin position="168"/>
        <end position="195"/>
    </location>
</feature>
<evidence type="ECO:0000313" key="3">
    <source>
        <dbReference type="Proteomes" id="UP000012174"/>
    </source>
</evidence>
<dbReference type="OMA" id="WHYLAHT"/>
<feature type="transmembrane region" description="Helical" evidence="1">
    <location>
        <begin position="207"/>
        <end position="227"/>
    </location>
</feature>
<name>M7T7U0_EUTLA</name>
<sequence length="411" mass="43924">MAPIAKYALIPVFIGCSLFGVYATLGALPKTGAGLILRDLASGKATVLRGAPEPFRRIYTGVAPVDKTLSILVGFFAGLLSDPGAGWDASAFVVWMIGQAGGAWTLLLLEGLRAGNRGRAVSFVGTLGFLFQNLTFTFVVPLYLALHLLTSPSARLRSGDGDGARRALFVYLWDLAVLTSTVTLTFLAPALLMTMPDAFGHSAAAHYRWLAVWQLFPVWNVILQWVAHKTGYFLLGSMVPRDDAGRETTPGVAFSVAVAGVYEFALTLCVGSHLPVAVLALLPGPLRALLVAKLPAILAPVVEQVTLARTFVPYPLSAPPTVSPAGYQPGELSSIGVNFLQYDIYAGSVPFLLWAMYLHQTTVKNPDFFGMLRKAGFWFAVGGPVAASVALIWDRDEVVKEGEPALKAKTT</sequence>
<evidence type="ECO:0000313" key="2">
    <source>
        <dbReference type="EMBL" id="EMR62715.1"/>
    </source>
</evidence>
<feature type="transmembrane region" description="Helical" evidence="1">
    <location>
        <begin position="7"/>
        <end position="28"/>
    </location>
</feature>
<keyword evidence="1" id="KW-0812">Transmembrane</keyword>
<proteinExistence type="predicted"/>
<dbReference type="EMBL" id="KB707397">
    <property type="protein sequence ID" value="EMR62715.1"/>
    <property type="molecule type" value="Genomic_DNA"/>
</dbReference>
<keyword evidence="1" id="KW-0472">Membrane</keyword>
<dbReference type="AlphaFoldDB" id="M7T7U0"/>
<feature type="transmembrane region" description="Helical" evidence="1">
    <location>
        <begin position="121"/>
        <end position="148"/>
    </location>
</feature>
<dbReference type="STRING" id="1287681.M7T7U0"/>
<organism evidence="2 3">
    <name type="scientific">Eutypa lata (strain UCR-EL1)</name>
    <name type="common">Grapevine dieback disease fungus</name>
    <name type="synonym">Eutypa armeniacae</name>
    <dbReference type="NCBI Taxonomy" id="1287681"/>
    <lineage>
        <taxon>Eukaryota</taxon>
        <taxon>Fungi</taxon>
        <taxon>Dikarya</taxon>
        <taxon>Ascomycota</taxon>
        <taxon>Pezizomycotina</taxon>
        <taxon>Sordariomycetes</taxon>
        <taxon>Xylariomycetidae</taxon>
        <taxon>Xylariales</taxon>
        <taxon>Diatrypaceae</taxon>
        <taxon>Eutypa</taxon>
    </lineage>
</organism>
<feature type="transmembrane region" description="Helical" evidence="1">
    <location>
        <begin position="264"/>
        <end position="282"/>
    </location>
</feature>